<dbReference type="HOGENOM" id="CLU_031620_0_0_2"/>
<evidence type="ECO:0000259" key="1">
    <source>
        <dbReference type="Pfam" id="PF00534"/>
    </source>
</evidence>
<dbReference type="STRING" id="1434107.MSBR3_2891"/>
<dbReference type="RefSeq" id="WP_048109100.1">
    <property type="nucleotide sequence ID" value="NZ_CP009517.1"/>
</dbReference>
<dbReference type="AlphaFoldDB" id="A0A0E3WXY6"/>
<dbReference type="EMBL" id="CP009517">
    <property type="protein sequence ID" value="AKB83469.1"/>
    <property type="molecule type" value="Genomic_DNA"/>
</dbReference>
<keyword evidence="3" id="KW-1185">Reference proteome</keyword>
<dbReference type="Gene3D" id="3.40.50.2000">
    <property type="entry name" value="Glycogen Phosphorylase B"/>
    <property type="match status" value="2"/>
</dbReference>
<feature type="domain" description="Glycosyl transferase family 1" evidence="1">
    <location>
        <begin position="216"/>
        <end position="363"/>
    </location>
</feature>
<dbReference type="GeneID" id="24790525"/>
<evidence type="ECO:0000313" key="2">
    <source>
        <dbReference type="EMBL" id="AKB83469.1"/>
    </source>
</evidence>
<sequence>MKIALVVQRYGLEVNGGAEFHCRLLAEHLSKYCKVEVLTTCAVDYITWRNEYPAGVETLNGVRVRRFRVDYERDLLAFNKFSEKIFGNNPDYEDEVKWMKMQGPYSTHLLNYIKNAKDDYTCFIFFTYLYCTTFFGLPQVKEKALLVPTAHDEPPIYLSIFDSLFKYPRRFIFNTEEEKNFVTSKFRVSNIPSDVVGVGIDIPYRNNAALFARKYNLDNFIIFVGRVDESKGCHELFEYFLRYKEEKPSSVKLVLLGKQTMKIPQSPDILSLGFVPEQDKFDGLKAAKLLVMPSKYESLSMVLLESWLCKTPVLVNGKCDVLKGQCIRGNAGLYYENYEEFKACLDLLLARDEMRNAMGKNGMEFVLQNYSWENIENKYISILQKVENLFQSDEILEDPVSDSSPI</sequence>
<dbReference type="KEGG" id="mbak:MSBR3_2891"/>
<protein>
    <submittedName>
        <fullName evidence="2">Hexosyltransferase</fullName>
    </submittedName>
</protein>
<reference evidence="2" key="1">
    <citation type="submission" date="2014-07" db="EMBL/GenBank/DDBJ databases">
        <title>Methanogenic archaea and the global carbon cycle.</title>
        <authorList>
            <person name="Henriksen J.R."/>
            <person name="Luke J."/>
            <person name="Reinhart S."/>
            <person name="Benedict M.N."/>
            <person name="Youngblut N.D."/>
            <person name="Metcalf M.E."/>
            <person name="Whitaker R.J."/>
            <person name="Metcalf W.W."/>
        </authorList>
    </citation>
    <scope>NUCLEOTIDE SEQUENCE [LARGE SCALE GENOMIC DNA]</scope>
    <source>
        <strain evidence="2">3</strain>
    </source>
</reference>
<dbReference type="GO" id="GO:0016757">
    <property type="term" value="F:glycosyltransferase activity"/>
    <property type="evidence" value="ECO:0007669"/>
    <property type="project" value="InterPro"/>
</dbReference>
<accession>A0A0E3WXY6</accession>
<dbReference type="InterPro" id="IPR001296">
    <property type="entry name" value="Glyco_trans_1"/>
</dbReference>
<dbReference type="OrthoDB" id="132546at2157"/>
<dbReference type="Proteomes" id="UP000033066">
    <property type="component" value="Chromosome"/>
</dbReference>
<evidence type="ECO:0000313" key="3">
    <source>
        <dbReference type="Proteomes" id="UP000033066"/>
    </source>
</evidence>
<dbReference type="PANTHER" id="PTHR12526:SF584">
    <property type="entry name" value="GLYCOSYLTRANSFERASE"/>
    <property type="match status" value="1"/>
</dbReference>
<gene>
    <name evidence="2" type="ORF">MSBR3_2891</name>
</gene>
<dbReference type="CDD" id="cd03801">
    <property type="entry name" value="GT4_PimA-like"/>
    <property type="match status" value="1"/>
</dbReference>
<dbReference type="Pfam" id="PF00534">
    <property type="entry name" value="Glycos_transf_1"/>
    <property type="match status" value="1"/>
</dbReference>
<name>A0A0E3WXY6_METBA</name>
<dbReference type="SUPFAM" id="SSF53756">
    <property type="entry name" value="UDP-Glycosyltransferase/glycogen phosphorylase"/>
    <property type="match status" value="1"/>
</dbReference>
<dbReference type="PATRIC" id="fig|1434107.4.peg.3667"/>
<organism evidence="2 3">
    <name type="scientific">Methanosarcina barkeri 3</name>
    <dbReference type="NCBI Taxonomy" id="1434107"/>
    <lineage>
        <taxon>Archaea</taxon>
        <taxon>Methanobacteriati</taxon>
        <taxon>Methanobacteriota</taxon>
        <taxon>Stenosarchaea group</taxon>
        <taxon>Methanomicrobia</taxon>
        <taxon>Methanosarcinales</taxon>
        <taxon>Methanosarcinaceae</taxon>
        <taxon>Methanosarcina</taxon>
    </lineage>
</organism>
<proteinExistence type="predicted"/>
<dbReference type="PANTHER" id="PTHR12526">
    <property type="entry name" value="GLYCOSYLTRANSFERASE"/>
    <property type="match status" value="1"/>
</dbReference>